<dbReference type="AlphaFoldDB" id="A0A915ZC08"/>
<dbReference type="Proteomes" id="UP000684084">
    <property type="component" value="Unassembled WGS sequence"/>
</dbReference>
<evidence type="ECO:0000313" key="2">
    <source>
        <dbReference type="EMBL" id="CAB5370577.1"/>
    </source>
</evidence>
<protein>
    <submittedName>
        <fullName evidence="2">Uncharacterized protein</fullName>
    </submittedName>
</protein>
<feature type="region of interest" description="Disordered" evidence="1">
    <location>
        <begin position="55"/>
        <end position="75"/>
    </location>
</feature>
<name>A0A915ZC08_9GLOM</name>
<organism evidence="2 3">
    <name type="scientific">Rhizophagus irregularis</name>
    <dbReference type="NCBI Taxonomy" id="588596"/>
    <lineage>
        <taxon>Eukaryota</taxon>
        <taxon>Fungi</taxon>
        <taxon>Fungi incertae sedis</taxon>
        <taxon>Mucoromycota</taxon>
        <taxon>Glomeromycotina</taxon>
        <taxon>Glomeromycetes</taxon>
        <taxon>Glomerales</taxon>
        <taxon>Glomeraceae</taxon>
        <taxon>Rhizophagus</taxon>
    </lineage>
</organism>
<feature type="compositionally biased region" description="Low complexity" evidence="1">
    <location>
        <begin position="392"/>
        <end position="403"/>
    </location>
</feature>
<dbReference type="EMBL" id="CAGKOT010000028">
    <property type="protein sequence ID" value="CAB5370577.1"/>
    <property type="molecule type" value="Genomic_DNA"/>
</dbReference>
<sequence length="487" mass="54484">MGAAIFLEALPPPNRQFLQRFKAIGREAGGENRDLGDALGRQRIERRVGRRFEPLRAPEARLEGDRHRPPQPLAQQPRGLLAMAVIGIAQFERALRHAVETGNDRLRLEIERGKPRRQRLRQRLDISGVVIIRRQGAQGRLPAHLGQSGKGLVIGGRSRRPAILRIERRDQDPFAARILHRLQAIGDGGIAIAHRPIDRHIRAERPLQRRALRLERRSSAWARPDVRRGESVASNGSRSERQAAQAIARSGLQGIGNCGRNRRHGELAHPARLRLARNQLDRNVGRVGQPWQAEITKAARLGQIGLEPGRASRRCRHAEQQPALDLLADDVGVDLPPAIDRGDDAIDADRLALADMRLDQHRDMAAAKAVAGNALPASRNAAFPTAKRRGGRQAPRQPRIPAQHADAEGQRLGPRDMRQFIQKTLGKKRRVAMRPRAPMSGWHTDIGRVMVDRISRNTVKRRGPGHRIAIAERRDGLRRAEPRIVRQ</sequence>
<feature type="region of interest" description="Disordered" evidence="1">
    <location>
        <begin position="378"/>
        <end position="410"/>
    </location>
</feature>
<accession>A0A915ZC08</accession>
<evidence type="ECO:0000256" key="1">
    <source>
        <dbReference type="SAM" id="MobiDB-lite"/>
    </source>
</evidence>
<feature type="compositionally biased region" description="Basic and acidic residues" evidence="1">
    <location>
        <begin position="55"/>
        <end position="68"/>
    </location>
</feature>
<evidence type="ECO:0000313" key="3">
    <source>
        <dbReference type="Proteomes" id="UP000684084"/>
    </source>
</evidence>
<comment type="caution">
    <text evidence="2">The sequence shown here is derived from an EMBL/GenBank/DDBJ whole genome shotgun (WGS) entry which is preliminary data.</text>
</comment>
<proteinExistence type="predicted"/>
<reference evidence="2" key="1">
    <citation type="submission" date="2020-05" db="EMBL/GenBank/DDBJ databases">
        <authorList>
            <person name="Rincon C."/>
            <person name="Sanders R I."/>
            <person name="Robbins C."/>
            <person name="Chaturvedi A."/>
        </authorList>
    </citation>
    <scope>NUCLEOTIDE SEQUENCE</scope>
    <source>
        <strain evidence="2">CHB12</strain>
    </source>
</reference>
<gene>
    <name evidence="2" type="ORF">CHRIB12_LOCUS12686</name>
</gene>